<sequence length="109" mass="13129">MRIKENIHDDCESYSCELQERVIEVFQYTSQILEIKRLLTEIKREAHNLRGIFWTEEEVKGKKQALSFFDARMQATVYYTLRNMEGYQQHGWKELIYKGEDRDGSINFI</sequence>
<dbReference type="Proteomes" id="UP000198304">
    <property type="component" value="Unassembled WGS sequence"/>
</dbReference>
<evidence type="ECO:0000313" key="1">
    <source>
        <dbReference type="EMBL" id="SNT02833.1"/>
    </source>
</evidence>
<organism evidence="1 2">
    <name type="scientific">Anaerovirgula multivorans</name>
    <dbReference type="NCBI Taxonomy" id="312168"/>
    <lineage>
        <taxon>Bacteria</taxon>
        <taxon>Bacillati</taxon>
        <taxon>Bacillota</taxon>
        <taxon>Clostridia</taxon>
        <taxon>Peptostreptococcales</taxon>
        <taxon>Natronincolaceae</taxon>
        <taxon>Anaerovirgula</taxon>
    </lineage>
</organism>
<name>A0A239JC11_9FIRM</name>
<dbReference type="EMBL" id="FZOJ01000034">
    <property type="protein sequence ID" value="SNT02833.1"/>
    <property type="molecule type" value="Genomic_DNA"/>
</dbReference>
<dbReference type="RefSeq" id="WP_089284919.1">
    <property type="nucleotide sequence ID" value="NZ_FZOJ01000034.1"/>
</dbReference>
<gene>
    <name evidence="1" type="ORF">SAMN05446037_103427</name>
</gene>
<reference evidence="1 2" key="1">
    <citation type="submission" date="2017-06" db="EMBL/GenBank/DDBJ databases">
        <authorList>
            <person name="Kim H.J."/>
            <person name="Triplett B.A."/>
        </authorList>
    </citation>
    <scope>NUCLEOTIDE SEQUENCE [LARGE SCALE GENOMIC DNA]</scope>
    <source>
        <strain evidence="1 2">SCA</strain>
    </source>
</reference>
<dbReference type="OrthoDB" id="2084504at2"/>
<evidence type="ECO:0000313" key="2">
    <source>
        <dbReference type="Proteomes" id="UP000198304"/>
    </source>
</evidence>
<protein>
    <submittedName>
        <fullName evidence="1">Uncharacterized protein</fullName>
    </submittedName>
</protein>
<dbReference type="AlphaFoldDB" id="A0A239JC11"/>
<proteinExistence type="predicted"/>
<keyword evidence="2" id="KW-1185">Reference proteome</keyword>
<accession>A0A239JC11</accession>